<comment type="caution">
    <text evidence="2">The sequence shown here is derived from an EMBL/GenBank/DDBJ whole genome shotgun (WGS) entry which is preliminary data.</text>
</comment>
<dbReference type="OrthoDB" id="1123130at2"/>
<protein>
    <recommendedName>
        <fullName evidence="4">Pentapeptide repeat-containing protein</fullName>
    </recommendedName>
</protein>
<dbReference type="Pfam" id="PF13576">
    <property type="entry name" value="Pentapeptide_3"/>
    <property type="match status" value="2"/>
</dbReference>
<dbReference type="EMBL" id="QOWE01000011">
    <property type="protein sequence ID" value="RCR68789.1"/>
    <property type="molecule type" value="Genomic_DNA"/>
</dbReference>
<keyword evidence="3" id="KW-1185">Reference proteome</keyword>
<evidence type="ECO:0000313" key="3">
    <source>
        <dbReference type="Proteomes" id="UP000253383"/>
    </source>
</evidence>
<sequence length="257" mass="29668">MKTILTTLVLMVTTLPAVWAQRTVDAKEILAKINRKEVVSYENATINGDLDLTELANKKRVTKNLWAENEAYESTVERPVTFRNCTFRGNFLAYKNVKTEGRFLNGSGITFATHFTEAVTFENCTFEKASEFKYSDFNQRASFIGTGFREEANFKYAKFKALADFTDARFTKIGNFKYTSFKEAIAFRKARFDQYADFKYTKFDEGVNFNNTRFDGTADFKYTHLPRNSSFDETVFDGPTDFKYATLNGRKFSPSRR</sequence>
<dbReference type="AlphaFoldDB" id="A0A368JM97"/>
<dbReference type="Proteomes" id="UP000253383">
    <property type="component" value="Unassembled WGS sequence"/>
</dbReference>
<dbReference type="InterPro" id="IPR001646">
    <property type="entry name" value="5peptide_repeat"/>
</dbReference>
<reference evidence="2 3" key="1">
    <citation type="submission" date="2018-07" db="EMBL/GenBank/DDBJ databases">
        <title>Genome analysis of Larkinella rosea.</title>
        <authorList>
            <person name="Zhou Z."/>
            <person name="Wang G."/>
        </authorList>
    </citation>
    <scope>NUCLEOTIDE SEQUENCE [LARGE SCALE GENOMIC DNA]</scope>
    <source>
        <strain evidence="3">zzj9</strain>
    </source>
</reference>
<proteinExistence type="predicted"/>
<feature type="signal peptide" evidence="1">
    <location>
        <begin position="1"/>
        <end position="20"/>
    </location>
</feature>
<keyword evidence="1" id="KW-0732">Signal</keyword>
<dbReference type="RefSeq" id="WP_114406839.1">
    <property type="nucleotide sequence ID" value="NZ_QOWE01000011.1"/>
</dbReference>
<evidence type="ECO:0000256" key="1">
    <source>
        <dbReference type="SAM" id="SignalP"/>
    </source>
</evidence>
<accession>A0A368JM97</accession>
<name>A0A368JM97_9BACT</name>
<gene>
    <name evidence="2" type="ORF">DUE52_15010</name>
</gene>
<feature type="chain" id="PRO_5016834528" description="Pentapeptide repeat-containing protein" evidence="1">
    <location>
        <begin position="21"/>
        <end position="257"/>
    </location>
</feature>
<evidence type="ECO:0008006" key="4">
    <source>
        <dbReference type="Google" id="ProtNLM"/>
    </source>
</evidence>
<organism evidence="2 3">
    <name type="scientific">Larkinella punicea</name>
    <dbReference type="NCBI Taxonomy" id="2315727"/>
    <lineage>
        <taxon>Bacteria</taxon>
        <taxon>Pseudomonadati</taxon>
        <taxon>Bacteroidota</taxon>
        <taxon>Cytophagia</taxon>
        <taxon>Cytophagales</taxon>
        <taxon>Spirosomataceae</taxon>
        <taxon>Larkinella</taxon>
    </lineage>
</organism>
<dbReference type="Gene3D" id="2.160.20.80">
    <property type="entry name" value="E3 ubiquitin-protein ligase SopA"/>
    <property type="match status" value="1"/>
</dbReference>
<evidence type="ECO:0000313" key="2">
    <source>
        <dbReference type="EMBL" id="RCR68789.1"/>
    </source>
</evidence>